<keyword evidence="3" id="KW-1185">Reference proteome</keyword>
<name>A0ABP3Z1U3_9ACTN</name>
<keyword evidence="1" id="KW-0812">Transmembrane</keyword>
<keyword evidence="1" id="KW-1133">Transmembrane helix</keyword>
<feature type="transmembrane region" description="Helical" evidence="1">
    <location>
        <begin position="55"/>
        <end position="73"/>
    </location>
</feature>
<dbReference type="EMBL" id="BAAAHQ010000001">
    <property type="protein sequence ID" value="GAA0911353.1"/>
    <property type="molecule type" value="Genomic_DNA"/>
</dbReference>
<comment type="caution">
    <text evidence="2">The sequence shown here is derived from an EMBL/GenBank/DDBJ whole genome shotgun (WGS) entry which is preliminary data.</text>
</comment>
<gene>
    <name evidence="2" type="ORF">GCM10009560_00390</name>
</gene>
<reference evidence="3" key="1">
    <citation type="journal article" date="2019" name="Int. J. Syst. Evol. Microbiol.">
        <title>The Global Catalogue of Microorganisms (GCM) 10K type strain sequencing project: providing services to taxonomists for standard genome sequencing and annotation.</title>
        <authorList>
            <consortium name="The Broad Institute Genomics Platform"/>
            <consortium name="The Broad Institute Genome Sequencing Center for Infectious Disease"/>
            <person name="Wu L."/>
            <person name="Ma J."/>
        </authorList>
    </citation>
    <scope>NUCLEOTIDE SEQUENCE [LARGE SCALE GENOMIC DNA]</scope>
    <source>
        <strain evidence="3">JCM 11136</strain>
    </source>
</reference>
<evidence type="ECO:0008006" key="4">
    <source>
        <dbReference type="Google" id="ProtNLM"/>
    </source>
</evidence>
<organism evidence="2 3">
    <name type="scientific">Nonomuraea longicatena</name>
    <dbReference type="NCBI Taxonomy" id="83682"/>
    <lineage>
        <taxon>Bacteria</taxon>
        <taxon>Bacillati</taxon>
        <taxon>Actinomycetota</taxon>
        <taxon>Actinomycetes</taxon>
        <taxon>Streptosporangiales</taxon>
        <taxon>Streptosporangiaceae</taxon>
        <taxon>Nonomuraea</taxon>
    </lineage>
</organism>
<keyword evidence="1" id="KW-0472">Membrane</keyword>
<sequence length="169" mass="17737">MSSPIKIDVPLGAGVRAGCGCASVLVLAGAVTAAVAAFAGAGAGDTDPLQTALELVLFLVVPIALVAVGWMVLRRGSGAWIEGSVLEWRVAFRSRKVDLSRTEAVYYDTRVHLLVVKDVFTGTLRVPLVTGRGPLPSAQLRALADGLAADRRHDQVAAEIRALAERSPR</sequence>
<accession>A0ABP3Z1U3</accession>
<evidence type="ECO:0000256" key="1">
    <source>
        <dbReference type="SAM" id="Phobius"/>
    </source>
</evidence>
<dbReference type="Proteomes" id="UP001501578">
    <property type="component" value="Unassembled WGS sequence"/>
</dbReference>
<evidence type="ECO:0000313" key="3">
    <source>
        <dbReference type="Proteomes" id="UP001501578"/>
    </source>
</evidence>
<dbReference type="RefSeq" id="WP_343947533.1">
    <property type="nucleotide sequence ID" value="NZ_BAAAHQ010000001.1"/>
</dbReference>
<proteinExistence type="predicted"/>
<evidence type="ECO:0000313" key="2">
    <source>
        <dbReference type="EMBL" id="GAA0911353.1"/>
    </source>
</evidence>
<feature type="transmembrane region" description="Helical" evidence="1">
    <location>
        <begin position="21"/>
        <end position="43"/>
    </location>
</feature>
<protein>
    <recommendedName>
        <fullName evidence="4">PH domain-containing protein</fullName>
    </recommendedName>
</protein>